<evidence type="ECO:0000256" key="6">
    <source>
        <dbReference type="ARBA" id="ARBA00022847"/>
    </source>
</evidence>
<feature type="transmembrane region" description="Helical" evidence="15">
    <location>
        <begin position="145"/>
        <end position="166"/>
    </location>
</feature>
<keyword evidence="10" id="KW-0406">Ion transport</keyword>
<evidence type="ECO:0000313" key="18">
    <source>
        <dbReference type="EMBL" id="GFG39753.1"/>
    </source>
</evidence>
<dbReference type="PANTHER" id="PTHR11827:SF48">
    <property type="entry name" value="GH09711P"/>
    <property type="match status" value="1"/>
</dbReference>
<keyword evidence="8 15" id="KW-1133">Transmembrane helix</keyword>
<dbReference type="InterPro" id="IPR004841">
    <property type="entry name" value="AA-permease/SLC12A_dom"/>
</dbReference>
<dbReference type="GO" id="GO:0055078">
    <property type="term" value="P:sodium ion homeostasis"/>
    <property type="evidence" value="ECO:0007669"/>
    <property type="project" value="TreeGrafter"/>
</dbReference>
<keyword evidence="12" id="KW-0325">Glycoprotein</keyword>
<dbReference type="PRINTS" id="PR01207">
    <property type="entry name" value="NAKCLTRNSPRT"/>
</dbReference>
<feature type="transmembrane region" description="Helical" evidence="15">
    <location>
        <begin position="99"/>
        <end position="122"/>
    </location>
</feature>
<dbReference type="GO" id="GO:1990573">
    <property type="term" value="P:potassium ion import across plasma membrane"/>
    <property type="evidence" value="ECO:0007669"/>
    <property type="project" value="TreeGrafter"/>
</dbReference>
<dbReference type="NCBIfam" id="TIGR00930">
    <property type="entry name" value="2a30"/>
    <property type="match status" value="1"/>
</dbReference>
<evidence type="ECO:0000256" key="4">
    <source>
        <dbReference type="ARBA" id="ARBA00022538"/>
    </source>
</evidence>
<organism evidence="18 19">
    <name type="scientific">Coptotermes formosanus</name>
    <name type="common">Formosan subterranean termite</name>
    <dbReference type="NCBI Taxonomy" id="36987"/>
    <lineage>
        <taxon>Eukaryota</taxon>
        <taxon>Metazoa</taxon>
        <taxon>Ecdysozoa</taxon>
        <taxon>Arthropoda</taxon>
        <taxon>Hexapoda</taxon>
        <taxon>Insecta</taxon>
        <taxon>Pterygota</taxon>
        <taxon>Neoptera</taxon>
        <taxon>Polyneoptera</taxon>
        <taxon>Dictyoptera</taxon>
        <taxon>Blattodea</taxon>
        <taxon>Blattoidea</taxon>
        <taxon>Termitoidae</taxon>
        <taxon>Rhinotermitidae</taxon>
        <taxon>Coptotermes</taxon>
    </lineage>
</organism>
<dbReference type="AlphaFoldDB" id="A0A6L2Q4E8"/>
<feature type="non-terminal residue" evidence="18">
    <location>
        <position position="1"/>
    </location>
</feature>
<dbReference type="Proteomes" id="UP000502823">
    <property type="component" value="Unassembled WGS sequence"/>
</dbReference>
<evidence type="ECO:0000256" key="1">
    <source>
        <dbReference type="ARBA" id="ARBA00004141"/>
    </source>
</evidence>
<feature type="transmembrane region" description="Helical" evidence="15">
    <location>
        <begin position="325"/>
        <end position="349"/>
    </location>
</feature>
<sequence>DSELGAQGLEETGASHGVKLGWIQGVLIPCLLNIWGVMLFLRLSWVVAQSGIIQSLIIIGISAIVCVLTTLSLCAICTNGEVKGGGVYYIISRSLGPEFGASIGIVFAFANTVAASMNTIGFCDSLNDLLSSHGLKIVDGDINDVRIVGTVSIIIMCIICAFGMEWESKAQNVLVIIIVAAIVDFVVGAIIGPRDVLQEAQGFVGFNLSVVQQNLDASYRFSENVDQNFFSVFAIFFPSVTGIQAGANISGDLKDPASAIPKGTLLALLISMVSYAVFVLFAGATAVRDASGIVGDSFNSTQFDCLPHRSCEWGLMNSYSMMQVISIWGPLIYAGCFAATLSTALTNLLSVPRLIQALGIDRIYPGLIFFSKGYGKAGEPYRGYVLTCLISTAFLLIAQLNVIAPLISNFYLASYALINFCTFHAALIKPLGWRPTFKYYNLWLSLLGFILCVAIMFLISWVMSLITFFVVFALYLLVVYRKPDVNWGSSTQAQTYKTALTSVHKLVNVNEHVKNYRPQILVLTGKPQDRPPLVDLANLITKNSALMMCGHVVQERLSHRSRQELTRKSYGWLHANKIKAFYTLVDGIKFEMAARALLQASGIGKMKPDILMMGYKSNWRNCNTEDLAEYFTVLHDAFECRMSVAILRLPDGQDYSKLTDEAENHSYYNSAFSLSGSSQDLTKENRTGFLRVDSNVSMAQMYNHPSDISLSVIGKKSMPVGHELYNLTLFREKQPQGTIDVWWLYDDGGLTMLLPYIISNRSKWISCKLRVFALVNRQQESELEERNMASLLSKFRIDYQSLKMVSGITEPPQPETINFFNKIVEGFYEEDAVDPEVCVSKVELATMQQKTDRQLRLRELLLENSRDARLVVM</sequence>
<keyword evidence="5 15" id="KW-0812">Transmembrane</keyword>
<feature type="transmembrane region" description="Helical" evidence="15">
    <location>
        <begin position="263"/>
        <end position="287"/>
    </location>
</feature>
<dbReference type="GO" id="GO:0055064">
    <property type="term" value="P:chloride ion homeostasis"/>
    <property type="evidence" value="ECO:0007669"/>
    <property type="project" value="TreeGrafter"/>
</dbReference>
<dbReference type="GO" id="GO:0006884">
    <property type="term" value="P:cell volume homeostasis"/>
    <property type="evidence" value="ECO:0007669"/>
    <property type="project" value="TreeGrafter"/>
</dbReference>
<feature type="transmembrane region" description="Helical" evidence="15">
    <location>
        <begin position="173"/>
        <end position="191"/>
    </location>
</feature>
<accession>A0A6L2Q4E8</accession>
<evidence type="ECO:0000256" key="9">
    <source>
        <dbReference type="ARBA" id="ARBA00023053"/>
    </source>
</evidence>
<evidence type="ECO:0000256" key="7">
    <source>
        <dbReference type="ARBA" id="ARBA00022958"/>
    </source>
</evidence>
<feature type="transmembrane region" description="Helical" evidence="15">
    <location>
        <begin position="410"/>
        <end position="428"/>
    </location>
</feature>
<evidence type="ECO:0000256" key="11">
    <source>
        <dbReference type="ARBA" id="ARBA00023136"/>
    </source>
</evidence>
<feature type="transmembrane region" description="Helical" evidence="15">
    <location>
        <begin position="384"/>
        <end position="404"/>
    </location>
</feature>
<dbReference type="GO" id="GO:0055075">
    <property type="term" value="P:potassium ion homeostasis"/>
    <property type="evidence" value="ECO:0007669"/>
    <property type="project" value="TreeGrafter"/>
</dbReference>
<feature type="transmembrane region" description="Helical" evidence="15">
    <location>
        <begin position="26"/>
        <end position="46"/>
    </location>
</feature>
<comment type="caution">
    <text evidence="18">The sequence shown here is derived from an EMBL/GenBank/DDBJ whole genome shotgun (WGS) entry which is preliminary data.</text>
</comment>
<feature type="transmembrane region" description="Helical" evidence="15">
    <location>
        <begin position="440"/>
        <end position="459"/>
    </location>
</feature>
<dbReference type="Pfam" id="PF00324">
    <property type="entry name" value="AA_permease"/>
    <property type="match status" value="1"/>
</dbReference>
<feature type="transmembrane region" description="Helical" evidence="15">
    <location>
        <begin position="52"/>
        <end position="78"/>
    </location>
</feature>
<evidence type="ECO:0008006" key="20">
    <source>
        <dbReference type="Google" id="ProtNLM"/>
    </source>
</evidence>
<evidence type="ECO:0000256" key="2">
    <source>
        <dbReference type="ARBA" id="ARBA00010593"/>
    </source>
</evidence>
<dbReference type="InterPro" id="IPR004842">
    <property type="entry name" value="SLC12A_fam"/>
</dbReference>
<keyword evidence="19" id="KW-1185">Reference proteome</keyword>
<dbReference type="GO" id="GO:0008511">
    <property type="term" value="F:sodium:potassium:chloride symporter activity"/>
    <property type="evidence" value="ECO:0007669"/>
    <property type="project" value="TreeGrafter"/>
</dbReference>
<keyword evidence="7" id="KW-0630">Potassium</keyword>
<evidence type="ECO:0000256" key="3">
    <source>
        <dbReference type="ARBA" id="ARBA00022448"/>
    </source>
</evidence>
<name>A0A6L2Q4E8_COPFO</name>
<keyword evidence="4" id="KW-0633">Potassium transport</keyword>
<reference evidence="19" key="1">
    <citation type="submission" date="2020-01" db="EMBL/GenBank/DDBJ databases">
        <title>Draft genome sequence of the Termite Coptotermes fromosanus.</title>
        <authorList>
            <person name="Itakura S."/>
            <person name="Yosikawa Y."/>
            <person name="Umezawa K."/>
        </authorList>
    </citation>
    <scope>NUCLEOTIDE SEQUENCE [LARGE SCALE GENOMIC DNA]</scope>
</reference>
<evidence type="ECO:0000256" key="13">
    <source>
        <dbReference type="ARBA" id="ARBA00023201"/>
    </source>
</evidence>
<evidence type="ECO:0000256" key="8">
    <source>
        <dbReference type="ARBA" id="ARBA00022989"/>
    </source>
</evidence>
<evidence type="ECO:0000259" key="16">
    <source>
        <dbReference type="Pfam" id="PF00324"/>
    </source>
</evidence>
<dbReference type="InterPro" id="IPR018491">
    <property type="entry name" value="SLC12_C"/>
</dbReference>
<dbReference type="InParanoid" id="A0A6L2Q4E8"/>
<dbReference type="Gene3D" id="1.20.1740.10">
    <property type="entry name" value="Amino acid/polyamine transporter I"/>
    <property type="match status" value="1"/>
</dbReference>
<keyword evidence="3" id="KW-0813">Transport</keyword>
<comment type="similarity">
    <text evidence="2">Belongs to the SLC12A transporter family.</text>
</comment>
<comment type="subcellular location">
    <subcellularLocation>
        <location evidence="1">Membrane</location>
        <topology evidence="1">Multi-pass membrane protein</topology>
    </subcellularLocation>
</comment>
<evidence type="ECO:0000313" key="19">
    <source>
        <dbReference type="Proteomes" id="UP000502823"/>
    </source>
</evidence>
<evidence type="ECO:0000256" key="5">
    <source>
        <dbReference type="ARBA" id="ARBA00022692"/>
    </source>
</evidence>
<evidence type="ECO:0000256" key="15">
    <source>
        <dbReference type="SAM" id="Phobius"/>
    </source>
</evidence>
<feature type="domain" description="SLC12A transporter C-terminal" evidence="17">
    <location>
        <begin position="530"/>
        <end position="873"/>
    </location>
</feature>
<keyword evidence="13" id="KW-0739">Sodium transport</keyword>
<dbReference type="InterPro" id="IPR002443">
    <property type="entry name" value="SLC12A1/SLC12A2"/>
</dbReference>
<evidence type="ECO:0000256" key="12">
    <source>
        <dbReference type="ARBA" id="ARBA00023180"/>
    </source>
</evidence>
<protein>
    <recommendedName>
        <fullName evidence="20">Bumetanide-sensitive sodium-(Potassium)-chloride cotransporter</fullName>
    </recommendedName>
</protein>
<evidence type="ECO:0000256" key="10">
    <source>
        <dbReference type="ARBA" id="ARBA00023065"/>
    </source>
</evidence>
<keyword evidence="9" id="KW-0915">Sodium</keyword>
<dbReference type="EMBL" id="BLKM01001059">
    <property type="protein sequence ID" value="GFG39753.1"/>
    <property type="molecule type" value="Genomic_DNA"/>
</dbReference>
<dbReference type="Pfam" id="PF03522">
    <property type="entry name" value="SLC12"/>
    <property type="match status" value="1"/>
</dbReference>
<proteinExistence type="inferred from homology"/>
<feature type="domain" description="Amino acid permease/ SLC12A" evidence="16">
    <location>
        <begin position="25"/>
        <end position="521"/>
    </location>
</feature>
<dbReference type="GO" id="GO:0016020">
    <property type="term" value="C:membrane"/>
    <property type="evidence" value="ECO:0007669"/>
    <property type="project" value="UniProtKB-SubCell"/>
</dbReference>
<keyword evidence="11 15" id="KW-0472">Membrane</keyword>
<feature type="transmembrane region" description="Helical" evidence="15">
    <location>
        <begin position="229"/>
        <end position="251"/>
    </location>
</feature>
<keyword evidence="6" id="KW-0769">Symport</keyword>
<dbReference type="PANTHER" id="PTHR11827">
    <property type="entry name" value="SOLUTE CARRIER FAMILY 12, CATION COTRANSPORTERS"/>
    <property type="match status" value="1"/>
</dbReference>
<evidence type="ECO:0000256" key="14">
    <source>
        <dbReference type="ARBA" id="ARBA00023214"/>
    </source>
</evidence>
<dbReference type="OrthoDB" id="2020542at2759"/>
<gene>
    <name evidence="18" type="ORF">Cfor_08777</name>
</gene>
<dbReference type="FunFam" id="1.20.1740.10:FF:000022">
    <property type="entry name" value="Bumetanide-sensitive na-k-cl cotransport protein"/>
    <property type="match status" value="1"/>
</dbReference>
<evidence type="ECO:0000259" key="17">
    <source>
        <dbReference type="Pfam" id="PF03522"/>
    </source>
</evidence>
<keyword evidence="14" id="KW-0868">Chloride</keyword>